<dbReference type="Gene3D" id="3.30.40.10">
    <property type="entry name" value="Zinc/RING finger domain, C3HC4 (zinc finger)"/>
    <property type="match status" value="1"/>
</dbReference>
<accession>A0A5J4VUM9</accession>
<feature type="region of interest" description="Disordered" evidence="1">
    <location>
        <begin position="405"/>
        <end position="438"/>
    </location>
</feature>
<feature type="region of interest" description="Disordered" evidence="1">
    <location>
        <begin position="103"/>
        <end position="123"/>
    </location>
</feature>
<evidence type="ECO:0000313" key="3">
    <source>
        <dbReference type="Proteomes" id="UP000324800"/>
    </source>
</evidence>
<dbReference type="PRINTS" id="PR01217">
    <property type="entry name" value="PRICHEXTENSN"/>
</dbReference>
<evidence type="ECO:0008006" key="4">
    <source>
        <dbReference type="Google" id="ProtNLM"/>
    </source>
</evidence>
<organism evidence="2 3">
    <name type="scientific">Streblomastix strix</name>
    <dbReference type="NCBI Taxonomy" id="222440"/>
    <lineage>
        <taxon>Eukaryota</taxon>
        <taxon>Metamonada</taxon>
        <taxon>Preaxostyla</taxon>
        <taxon>Oxymonadida</taxon>
        <taxon>Streblomastigidae</taxon>
        <taxon>Streblomastix</taxon>
    </lineage>
</organism>
<comment type="caution">
    <text evidence="2">The sequence shown here is derived from an EMBL/GenBank/DDBJ whole genome shotgun (WGS) entry which is preliminary data.</text>
</comment>
<dbReference type="EMBL" id="SNRW01004974">
    <property type="protein sequence ID" value="KAA6386063.1"/>
    <property type="molecule type" value="Genomic_DNA"/>
</dbReference>
<feature type="region of interest" description="Disordered" evidence="1">
    <location>
        <begin position="238"/>
        <end position="267"/>
    </location>
</feature>
<dbReference type="AlphaFoldDB" id="A0A5J4VUM9"/>
<reference evidence="2 3" key="1">
    <citation type="submission" date="2019-03" db="EMBL/GenBank/DDBJ databases">
        <title>Single cell metagenomics reveals metabolic interactions within the superorganism composed of flagellate Streblomastix strix and complex community of Bacteroidetes bacteria on its surface.</title>
        <authorList>
            <person name="Treitli S.C."/>
            <person name="Kolisko M."/>
            <person name="Husnik F."/>
            <person name="Keeling P."/>
            <person name="Hampl V."/>
        </authorList>
    </citation>
    <scope>NUCLEOTIDE SEQUENCE [LARGE SCALE GENOMIC DNA]</scope>
    <source>
        <strain evidence="2">ST1C</strain>
    </source>
</reference>
<evidence type="ECO:0000313" key="2">
    <source>
        <dbReference type="EMBL" id="KAA6386063.1"/>
    </source>
</evidence>
<dbReference type="InterPro" id="IPR013083">
    <property type="entry name" value="Znf_RING/FYVE/PHD"/>
</dbReference>
<dbReference type="Proteomes" id="UP000324800">
    <property type="component" value="Unassembled WGS sequence"/>
</dbReference>
<feature type="compositionally biased region" description="Polar residues" evidence="1">
    <location>
        <begin position="421"/>
        <end position="437"/>
    </location>
</feature>
<proteinExistence type="predicted"/>
<feature type="compositionally biased region" description="Polar residues" evidence="1">
    <location>
        <begin position="251"/>
        <end position="267"/>
    </location>
</feature>
<name>A0A5J4VUM9_9EUKA</name>
<evidence type="ECO:0000256" key="1">
    <source>
        <dbReference type="SAM" id="MobiDB-lite"/>
    </source>
</evidence>
<dbReference type="SUPFAM" id="SSF57850">
    <property type="entry name" value="RING/U-box"/>
    <property type="match status" value="1"/>
</dbReference>
<protein>
    <recommendedName>
        <fullName evidence="4">U-box domain-containing protein</fullName>
    </recommendedName>
</protein>
<gene>
    <name evidence="2" type="ORF">EZS28_018412</name>
</gene>
<sequence>MVDIGQSIKTGTISSITGTIEYWDAAEPHNAGKDWEFWLKPTQKYHTETSISLIVDENNPAFPSIKSAAESKSKQEFLLNVQIQPKQPDYLHFYVSRNEEVKQIPSEDELSPNQQKEQTKNQRDQLITFKDYLNDTDNNIGMSVQFVAIPFNRKSFINSGNTVIYYETQFIRDISNASTNKQIWITIEPDSDEDKDLQLILGLDAEIEFKCKIGQVQSKHQVITDPKISSEHQVITDPKISSGPKVISDPKVTSNSNPINQHPKYSTFTPSQFVPTGKSTNPINYNIPPPPFLLPDVYQQKNIIQPPPEILRPQPKKDQNYPIPKQPWNQPKRLVISPIMFHAPRQHKKENNDQQHEQIQFNIKPPPCFTPPANFKPPPCFTPPAQAPNTNTAQQYQYQQFPFAVPSNIPTSQTPPLPHLQQRQYQSEPRASSQSPPKQRIYAQFQPNNWGKAEVSGNSDREELQKRNFLCGVIGLIMVKPMRAPNGRYYDFTNIQTYLKQKGGKAPDGSALDMKQLIFDDIKQKEIISFVSEHPKHPLIKPGYHNELMMLQGRF</sequence>